<evidence type="ECO:0000313" key="5">
    <source>
        <dbReference type="EMBL" id="ACB53911.1"/>
    </source>
</evidence>
<evidence type="ECO:0000313" key="6">
    <source>
        <dbReference type="Proteomes" id="UP000001203"/>
    </source>
</evidence>
<accession>B1WVC1</accession>
<proteinExistence type="inferred from homology"/>
<dbReference type="GO" id="GO:0006310">
    <property type="term" value="P:DNA recombination"/>
    <property type="evidence" value="ECO:0007669"/>
    <property type="project" value="UniProtKB-KW"/>
</dbReference>
<dbReference type="PROSITE" id="PS51898">
    <property type="entry name" value="TYR_RECOMBINASE"/>
    <property type="match status" value="1"/>
</dbReference>
<dbReference type="InterPro" id="IPR013762">
    <property type="entry name" value="Integrase-like_cat_sf"/>
</dbReference>
<dbReference type="CDD" id="cd00397">
    <property type="entry name" value="DNA_BRE_C"/>
    <property type="match status" value="1"/>
</dbReference>
<dbReference type="SUPFAM" id="SSF56349">
    <property type="entry name" value="DNA breaking-rejoining enzymes"/>
    <property type="match status" value="1"/>
</dbReference>
<dbReference type="GO" id="GO:0015074">
    <property type="term" value="P:DNA integration"/>
    <property type="evidence" value="ECO:0007669"/>
    <property type="project" value="InterPro"/>
</dbReference>
<feature type="domain" description="Tyr recombinase" evidence="4">
    <location>
        <begin position="280"/>
        <end position="485"/>
    </location>
</feature>
<keyword evidence="6" id="KW-1185">Reference proteome</keyword>
<dbReference type="eggNOG" id="COG4974">
    <property type="taxonomic scope" value="Bacteria"/>
</dbReference>
<dbReference type="KEGG" id="cyt:cce_4563"/>
<comment type="similarity">
    <text evidence="1">Belongs to the 'phage' integrase family.</text>
</comment>
<dbReference type="PANTHER" id="PTHR30349:SF41">
    <property type="entry name" value="INTEGRASE_RECOMBINASE PROTEIN MJ0367-RELATED"/>
    <property type="match status" value="1"/>
</dbReference>
<gene>
    <name evidence="5" type="ordered locus">cce_4563</name>
</gene>
<evidence type="ECO:0000256" key="1">
    <source>
        <dbReference type="ARBA" id="ARBA00008857"/>
    </source>
</evidence>
<organism evidence="5 6">
    <name type="scientific">Crocosphaera subtropica (strain ATCC 51142 / BH68)</name>
    <name type="common">Cyanothece sp. (strain ATCC 51142)</name>
    <dbReference type="NCBI Taxonomy" id="43989"/>
    <lineage>
        <taxon>Bacteria</taxon>
        <taxon>Bacillati</taxon>
        <taxon>Cyanobacteriota</taxon>
        <taxon>Cyanophyceae</taxon>
        <taxon>Oscillatoriophycideae</taxon>
        <taxon>Chroococcales</taxon>
        <taxon>Aphanothecaceae</taxon>
        <taxon>Crocosphaera</taxon>
        <taxon>Crocosphaera subtropica</taxon>
    </lineage>
</organism>
<dbReference type="STRING" id="43989.cce_4563"/>
<reference evidence="5 6" key="1">
    <citation type="journal article" date="2008" name="Proc. Natl. Acad. Sci. U.S.A.">
        <title>The genome of Cyanothece 51142, a unicellular diazotrophic cyanobacterium important in the marine nitrogen cycle.</title>
        <authorList>
            <person name="Welsh E.A."/>
            <person name="Liberton M."/>
            <person name="Stoeckel J."/>
            <person name="Loh T."/>
            <person name="Elvitigala T."/>
            <person name="Wang C."/>
            <person name="Wollam A."/>
            <person name="Fulton R.S."/>
            <person name="Clifton S.W."/>
            <person name="Jacobs J.M."/>
            <person name="Aurora R."/>
            <person name="Ghosh B.K."/>
            <person name="Sherman L.A."/>
            <person name="Smith R.D."/>
            <person name="Wilson R.K."/>
            <person name="Pakrasi H.B."/>
        </authorList>
    </citation>
    <scope>NUCLEOTIDE SEQUENCE [LARGE SCALE GENOMIC DNA]</scope>
    <source>
        <strain evidence="6">ATCC 51142 / BH68</strain>
    </source>
</reference>
<dbReference type="eggNOG" id="COG3677">
    <property type="taxonomic scope" value="Bacteria"/>
</dbReference>
<dbReference type="Proteomes" id="UP000001203">
    <property type="component" value="Chromosome circular"/>
</dbReference>
<dbReference type="GO" id="GO:0003677">
    <property type="term" value="F:DNA binding"/>
    <property type="evidence" value="ECO:0007669"/>
    <property type="project" value="UniProtKB-KW"/>
</dbReference>
<keyword evidence="2" id="KW-0238">DNA-binding</keyword>
<dbReference type="AlphaFoldDB" id="B1WVC1"/>
<name>B1WVC1_CROS5</name>
<dbReference type="Gene3D" id="1.10.443.10">
    <property type="entry name" value="Intergrase catalytic core"/>
    <property type="match status" value="1"/>
</dbReference>
<evidence type="ECO:0000256" key="2">
    <source>
        <dbReference type="ARBA" id="ARBA00023125"/>
    </source>
</evidence>
<dbReference type="InterPro" id="IPR011010">
    <property type="entry name" value="DNA_brk_join_enz"/>
</dbReference>
<dbReference type="InterPro" id="IPR050090">
    <property type="entry name" value="Tyrosine_recombinase_XerCD"/>
</dbReference>
<sequence>MFVFKDWRKSMIEIDWKKDYKGEFVCPECNTLGMVHRGFHKLNNKRQFFCRSCRKLLSESFSINIKAVEDPVNLGVVWYTNHRYKDFSCQKCEDNNIFFTGIQSSKKRFQCKSCKKYHFDFCTLNVNVISRFRGSLLPSTIFNFSDDNWDLRAINPNFDQRDIAHSTANFSSIKPDWFKQEAKKHIYHLCKAGQSNTFGTIKHHLSALRIFSRYLSQTNITGFDQINRSIILDYLAKEQKVTKDKLGGLRSFFTAGTIRGWFTIDQDIIRDEDYPKRRRGNPDPLSDVVREQIEQNLHMLPDPIVRMWLVCFFAAMRPSELALLKKDCLVQEGQHWKLVWQRKKTKDYHEIPISRTIAKVVQEQQEYINNLWGDEWDYLFCHYHGLSEVHLSQPKLKPIRKVIPQSRNPLVTVINCLIKSENILDENGQLAEFTPKLLRPTRLTQLFEQGHDLAVVSAWAGHKHFATTSTYYTEVSCDLMEREAGHIQQALVNSDGHRLPYESLPKSFWEKPQAHKLELSGTHINTPIYGYCGLDLDQDCDKFRACYTCQSFVAVPEKLPQYLKVRDELRGKEAKALASGQDVLVEQFSRQADQLDKIIASLQEAA</sequence>
<evidence type="ECO:0000259" key="4">
    <source>
        <dbReference type="PROSITE" id="PS51898"/>
    </source>
</evidence>
<evidence type="ECO:0000256" key="3">
    <source>
        <dbReference type="ARBA" id="ARBA00023172"/>
    </source>
</evidence>
<dbReference type="InterPro" id="IPR002104">
    <property type="entry name" value="Integrase_catalytic"/>
</dbReference>
<keyword evidence="3" id="KW-0233">DNA recombination</keyword>
<dbReference type="HOGENOM" id="CLU_031452_0_0_3"/>
<dbReference type="PANTHER" id="PTHR30349">
    <property type="entry name" value="PHAGE INTEGRASE-RELATED"/>
    <property type="match status" value="1"/>
</dbReference>
<protein>
    <recommendedName>
        <fullName evidence="4">Tyr recombinase domain-containing protein</fullName>
    </recommendedName>
</protein>
<dbReference type="Pfam" id="PF00589">
    <property type="entry name" value="Phage_integrase"/>
    <property type="match status" value="1"/>
</dbReference>
<dbReference type="EMBL" id="CP000806">
    <property type="protein sequence ID" value="ACB53911.1"/>
    <property type="molecule type" value="Genomic_DNA"/>
</dbReference>